<evidence type="ECO:0000313" key="3">
    <source>
        <dbReference type="Proteomes" id="UP000013190"/>
    </source>
</evidence>
<dbReference type="GeneID" id="92834205"/>
<accession>A0ABN0JRQ2</accession>
<feature type="compositionally biased region" description="Polar residues" evidence="1">
    <location>
        <begin position="1"/>
        <end position="21"/>
    </location>
</feature>
<dbReference type="RefSeq" id="WP_004660013.1">
    <property type="nucleotide sequence ID" value="NZ_BMDV01000003.1"/>
</dbReference>
<dbReference type="EMBL" id="APOJ01000016">
    <property type="protein sequence ID" value="ENU27950.1"/>
    <property type="molecule type" value="Genomic_DNA"/>
</dbReference>
<reference evidence="3" key="1">
    <citation type="submission" date="2013-02" db="EMBL/GenBank/DDBJ databases">
        <title>The Genome Sequence of Acinetobacter sp. NIPH 236.</title>
        <authorList>
            <consortium name="The Broad Institute Genome Sequencing Platform"/>
            <consortium name="The Broad Institute Genome Sequencing Center for Infectious Disease"/>
            <person name="Cerqueira G."/>
            <person name="Feldgarden M."/>
            <person name="Courvalin P."/>
            <person name="Perichon B."/>
            <person name="Grillot-Courvalin C."/>
            <person name="Clermont D."/>
            <person name="Rocha E."/>
            <person name="Yoon E.-J."/>
            <person name="Nemec A."/>
            <person name="Walker B."/>
            <person name="Young S.K."/>
            <person name="Zeng Q."/>
            <person name="Gargeya S."/>
            <person name="Fitzgerald M."/>
            <person name="Haas B."/>
            <person name="Abouelleil A."/>
            <person name="Alvarado L."/>
            <person name="Arachchi H.M."/>
            <person name="Berlin A.M."/>
            <person name="Chapman S.B."/>
            <person name="Dewar J."/>
            <person name="Goldberg J."/>
            <person name="Griggs A."/>
            <person name="Gujja S."/>
            <person name="Hansen M."/>
            <person name="Howarth C."/>
            <person name="Imamovic A."/>
            <person name="Larimer J."/>
            <person name="McCowan C."/>
            <person name="Murphy C."/>
            <person name="Neiman D."/>
            <person name="Pearson M."/>
            <person name="Priest M."/>
            <person name="Roberts A."/>
            <person name="Saif S."/>
            <person name="Shea T."/>
            <person name="Sisk P."/>
            <person name="Sykes S."/>
            <person name="Wortman J."/>
            <person name="Nusbaum C."/>
            <person name="Birren B."/>
        </authorList>
    </citation>
    <scope>NUCLEOTIDE SEQUENCE [LARGE SCALE GENOMIC DNA]</scope>
    <source>
        <strain evidence="3">NIPH 236</strain>
    </source>
</reference>
<feature type="region of interest" description="Disordered" evidence="1">
    <location>
        <begin position="1"/>
        <end position="31"/>
    </location>
</feature>
<evidence type="ECO:0008006" key="4">
    <source>
        <dbReference type="Google" id="ProtNLM"/>
    </source>
</evidence>
<gene>
    <name evidence="2" type="ORF">F992_00782</name>
</gene>
<protein>
    <recommendedName>
        <fullName evidence="4">DUF3077 domain-containing protein</fullName>
    </recommendedName>
</protein>
<name>A0ABN0JRQ2_9GAMM</name>
<reference evidence="2 3" key="2">
    <citation type="journal article" date="2016" name="Int. J. Syst. Evol. Microbiol.">
        <title>Taxonomy of haemolytic and/or proteolytic strains of the genus Acinetobacter with the proposal of Acinetobacter courvalinii sp. nov. (genomic species 14 sensu Bouvet &amp; Jeanjean), Acinetobacter dispersus sp. nov. (genomic species 17), Acinetobacter modestus sp. nov., Acinetobacter proteolyticus sp. nov. and Acinetobacter vivianii sp. nov.</title>
        <authorList>
            <person name="Nemec A."/>
            <person name="Radolfova-Krizova L."/>
            <person name="Maixnerova M."/>
            <person name="Vrestiakova E."/>
            <person name="Jezek P."/>
            <person name="Sedo O."/>
        </authorList>
    </citation>
    <scope>NUCLEOTIDE SEQUENCE [LARGE SCALE GENOMIC DNA]</scope>
    <source>
        <strain evidence="2 3">NIPH 236</strain>
    </source>
</reference>
<organism evidence="2 3">
    <name type="scientific">Acinetobacter modestus</name>
    <dbReference type="NCBI Taxonomy" id="1776740"/>
    <lineage>
        <taxon>Bacteria</taxon>
        <taxon>Pseudomonadati</taxon>
        <taxon>Pseudomonadota</taxon>
        <taxon>Gammaproteobacteria</taxon>
        <taxon>Moraxellales</taxon>
        <taxon>Moraxellaceae</taxon>
        <taxon>Acinetobacter</taxon>
    </lineage>
</organism>
<proteinExistence type="predicted"/>
<sequence length="98" mass="10877">MPKTNNLVSASSTTFRSNSPATFFDKPKDATPQDCKEVAQTLVDQARSVLAVINKQDPDTDWLFIQIGLIQNLLSQASAAMYMLDLDQVVLMTQREEA</sequence>
<evidence type="ECO:0000256" key="1">
    <source>
        <dbReference type="SAM" id="MobiDB-lite"/>
    </source>
</evidence>
<keyword evidence="3" id="KW-1185">Reference proteome</keyword>
<evidence type="ECO:0000313" key="2">
    <source>
        <dbReference type="EMBL" id="ENU27950.1"/>
    </source>
</evidence>
<comment type="caution">
    <text evidence="2">The sequence shown here is derived from an EMBL/GenBank/DDBJ whole genome shotgun (WGS) entry which is preliminary data.</text>
</comment>
<dbReference type="Proteomes" id="UP000013190">
    <property type="component" value="Unassembled WGS sequence"/>
</dbReference>